<reference evidence="2 3" key="1">
    <citation type="journal article" date="2019" name="Nat. Microbiol.">
        <title>Mediterranean grassland soil C-N compound turnover is dependent on rainfall and depth, and is mediated by genomically divergent microorganisms.</title>
        <authorList>
            <person name="Diamond S."/>
            <person name="Andeer P.F."/>
            <person name="Li Z."/>
            <person name="Crits-Christoph A."/>
            <person name="Burstein D."/>
            <person name="Anantharaman K."/>
            <person name="Lane K.R."/>
            <person name="Thomas B.C."/>
            <person name="Pan C."/>
            <person name="Northen T.R."/>
            <person name="Banfield J.F."/>
        </authorList>
    </citation>
    <scope>NUCLEOTIDE SEQUENCE [LARGE SCALE GENOMIC DNA]</scope>
    <source>
        <strain evidence="2">WS_11</strain>
    </source>
</reference>
<gene>
    <name evidence="2" type="ORF">E6K81_07290</name>
</gene>
<evidence type="ECO:0000256" key="1">
    <source>
        <dbReference type="SAM" id="SignalP"/>
    </source>
</evidence>
<evidence type="ECO:0000313" key="3">
    <source>
        <dbReference type="Proteomes" id="UP000319771"/>
    </source>
</evidence>
<comment type="caution">
    <text evidence="2">The sequence shown here is derived from an EMBL/GenBank/DDBJ whole genome shotgun (WGS) entry which is preliminary data.</text>
</comment>
<dbReference type="EMBL" id="VBPB01000107">
    <property type="protein sequence ID" value="TMQ72447.1"/>
    <property type="molecule type" value="Genomic_DNA"/>
</dbReference>
<evidence type="ECO:0000313" key="2">
    <source>
        <dbReference type="EMBL" id="TMQ72447.1"/>
    </source>
</evidence>
<dbReference type="InterPro" id="IPR025961">
    <property type="entry name" value="Metal_resist"/>
</dbReference>
<feature type="signal peptide" evidence="1">
    <location>
        <begin position="1"/>
        <end position="24"/>
    </location>
</feature>
<dbReference type="Gene3D" id="1.20.120.1490">
    <property type="match status" value="1"/>
</dbReference>
<proteinExistence type="predicted"/>
<protein>
    <submittedName>
        <fullName evidence="2">Periplasmic heavy metal sensor</fullName>
    </submittedName>
</protein>
<name>A0A538U9B4_UNCEI</name>
<keyword evidence="1" id="KW-0732">Signal</keyword>
<dbReference type="Pfam" id="PF13801">
    <property type="entry name" value="Metal_resist"/>
    <property type="match status" value="1"/>
</dbReference>
<sequence length="232" mass="24289">MSPRPLMWWAAATLGVALAGLAAAAPAGPRRPAAHAEITVTPEAAHATDADAAAGDLDDDAGLDLLAAEVPPGHGAGHGGPGMGARTRMGPGEAGRGDLRAKLNLTADQKDKLAEVRERQARRAIPIRADLELAALDLHKLMRADRPDQRQLDAQVDKIAGLRASLEKARIAAMLEARALLTPAQQKTLHDARGGMGMPGMMRRMMMGRGMGRGMDGGPMEARSTCASAPRR</sequence>
<organism evidence="2 3">
    <name type="scientific">Eiseniibacteriota bacterium</name>
    <dbReference type="NCBI Taxonomy" id="2212470"/>
    <lineage>
        <taxon>Bacteria</taxon>
        <taxon>Candidatus Eiseniibacteriota</taxon>
    </lineage>
</organism>
<feature type="chain" id="PRO_5021915721" evidence="1">
    <location>
        <begin position="25"/>
        <end position="232"/>
    </location>
</feature>
<accession>A0A538U9B4</accession>
<dbReference type="AlphaFoldDB" id="A0A538U9B4"/>
<dbReference type="Proteomes" id="UP000319771">
    <property type="component" value="Unassembled WGS sequence"/>
</dbReference>